<keyword evidence="8 10" id="KW-0460">Magnesium</keyword>
<dbReference type="Gene3D" id="3.40.50.300">
    <property type="entry name" value="P-loop containing nucleotide triphosphate hydrolases"/>
    <property type="match status" value="1"/>
</dbReference>
<evidence type="ECO:0000256" key="10">
    <source>
        <dbReference type="HAMAP-Rule" id="MF_00185"/>
    </source>
</evidence>
<dbReference type="InterPro" id="IPR039657">
    <property type="entry name" value="Dimethylallyltransferase"/>
</dbReference>
<dbReference type="Proteomes" id="UP000176228">
    <property type="component" value="Unassembled WGS sequence"/>
</dbReference>
<dbReference type="PANTHER" id="PTHR11088:SF60">
    <property type="entry name" value="TRNA DIMETHYLALLYLTRANSFERASE"/>
    <property type="match status" value="1"/>
</dbReference>
<comment type="caution">
    <text evidence="10">Lacks conserved residue(s) required for the propagation of feature annotation.</text>
</comment>
<feature type="region of interest" description="Interaction with substrate tRNA" evidence="10">
    <location>
        <begin position="34"/>
        <end position="37"/>
    </location>
</feature>
<sequence>MQKLLIIAGPTATGKTALAIGLARKYNGEIISADSRQVYKGMDIGTGKDLSKGSVYQTFEVMQIQDPGTDMGYYLIKRIPVWLIDIVKPDYHFHLSLYRRLALKAIDDISSRGKLPIVVGGTGLYIKSLLISMPEADILPDQKLRQQLEDKNAIELSEILKKKDPEKWQSMNQSDRKNPRRLIRAIEIAGRKYKEVFQPSQFDFLFVYLTAPKYYLMENIAERVKARIAAGVFEETEKLLKKGYDFNLPSFSASPYRQFKEYFESGKLPEMKTKAVGRWLKAEVDYAARQLVWFNKMAKELADKGRVITVDITKNFQSGLEQAIDKWYTERHAEEN</sequence>
<feature type="binding site" evidence="10">
    <location>
        <begin position="11"/>
        <end position="16"/>
    </location>
    <ligand>
        <name>substrate</name>
    </ligand>
</feature>
<comment type="subunit">
    <text evidence="10">Monomer.</text>
</comment>
<organism evidence="11 12">
    <name type="scientific">Candidatus Gottesmanbacteria bacterium RIFCSPLOWO2_01_FULL_42_22</name>
    <dbReference type="NCBI Taxonomy" id="1798391"/>
    <lineage>
        <taxon>Bacteria</taxon>
        <taxon>Candidatus Gottesmaniibacteriota</taxon>
    </lineage>
</organism>
<keyword evidence="7 10" id="KW-0067">ATP-binding</keyword>
<evidence type="ECO:0000256" key="8">
    <source>
        <dbReference type="ARBA" id="ARBA00022842"/>
    </source>
</evidence>
<dbReference type="GO" id="GO:0052381">
    <property type="term" value="F:tRNA dimethylallyltransferase activity"/>
    <property type="evidence" value="ECO:0007669"/>
    <property type="project" value="UniProtKB-UniRule"/>
</dbReference>
<dbReference type="AlphaFoldDB" id="A0A1F6BGW9"/>
<comment type="catalytic activity">
    <reaction evidence="9 10">
        <text>adenosine(37) in tRNA + dimethylallyl diphosphate = N(6)-dimethylallyladenosine(37) in tRNA + diphosphate</text>
        <dbReference type="Rhea" id="RHEA:26482"/>
        <dbReference type="Rhea" id="RHEA-COMP:10162"/>
        <dbReference type="Rhea" id="RHEA-COMP:10375"/>
        <dbReference type="ChEBI" id="CHEBI:33019"/>
        <dbReference type="ChEBI" id="CHEBI:57623"/>
        <dbReference type="ChEBI" id="CHEBI:74411"/>
        <dbReference type="ChEBI" id="CHEBI:74415"/>
        <dbReference type="EC" id="2.5.1.75"/>
    </reaction>
</comment>
<evidence type="ECO:0000256" key="4">
    <source>
        <dbReference type="ARBA" id="ARBA00022679"/>
    </source>
</evidence>
<feature type="site" description="Interaction with substrate tRNA" evidence="10">
    <location>
        <position position="122"/>
    </location>
</feature>
<keyword evidence="6 10" id="KW-0547">Nucleotide-binding</keyword>
<reference evidence="11 12" key="1">
    <citation type="journal article" date="2016" name="Nat. Commun.">
        <title>Thousands of microbial genomes shed light on interconnected biogeochemical processes in an aquifer system.</title>
        <authorList>
            <person name="Anantharaman K."/>
            <person name="Brown C.T."/>
            <person name="Hug L.A."/>
            <person name="Sharon I."/>
            <person name="Castelle C.J."/>
            <person name="Probst A.J."/>
            <person name="Thomas B.C."/>
            <person name="Singh A."/>
            <person name="Wilkins M.J."/>
            <person name="Karaoz U."/>
            <person name="Brodie E.L."/>
            <person name="Williams K.H."/>
            <person name="Hubbard S.S."/>
            <person name="Banfield J.F."/>
        </authorList>
    </citation>
    <scope>NUCLEOTIDE SEQUENCE [LARGE SCALE GENOMIC DNA]</scope>
</reference>
<dbReference type="Pfam" id="PF01715">
    <property type="entry name" value="IPPT"/>
    <property type="match status" value="1"/>
</dbReference>
<evidence type="ECO:0000256" key="1">
    <source>
        <dbReference type="ARBA" id="ARBA00001946"/>
    </source>
</evidence>
<dbReference type="Gene3D" id="1.10.20.140">
    <property type="match status" value="1"/>
</dbReference>
<dbReference type="STRING" id="1798391.A2968_05685"/>
<dbReference type="SUPFAM" id="SSF52540">
    <property type="entry name" value="P-loop containing nucleoside triphosphate hydrolases"/>
    <property type="match status" value="2"/>
</dbReference>
<evidence type="ECO:0000256" key="5">
    <source>
        <dbReference type="ARBA" id="ARBA00022694"/>
    </source>
</evidence>
<accession>A0A1F6BGW9</accession>
<feature type="site" description="Interaction with substrate tRNA" evidence="10">
    <location>
        <position position="145"/>
    </location>
</feature>
<comment type="similarity">
    <text evidence="3 10">Belongs to the IPP transferase family.</text>
</comment>
<dbReference type="InterPro" id="IPR027417">
    <property type="entry name" value="P-loop_NTPase"/>
</dbReference>
<dbReference type="HAMAP" id="MF_00185">
    <property type="entry name" value="IPP_trans"/>
    <property type="match status" value="1"/>
</dbReference>
<gene>
    <name evidence="10" type="primary">miaA</name>
    <name evidence="11" type="ORF">A2968_05685</name>
</gene>
<evidence type="ECO:0000256" key="2">
    <source>
        <dbReference type="ARBA" id="ARBA00003213"/>
    </source>
</evidence>
<dbReference type="PANTHER" id="PTHR11088">
    <property type="entry name" value="TRNA DIMETHYLALLYLTRANSFERASE"/>
    <property type="match status" value="1"/>
</dbReference>
<dbReference type="GO" id="GO:0006400">
    <property type="term" value="P:tRNA modification"/>
    <property type="evidence" value="ECO:0007669"/>
    <property type="project" value="TreeGrafter"/>
</dbReference>
<keyword evidence="4 10" id="KW-0808">Transferase</keyword>
<comment type="caution">
    <text evidence="11">The sequence shown here is derived from an EMBL/GenBank/DDBJ whole genome shotgun (WGS) entry which is preliminary data.</text>
</comment>
<evidence type="ECO:0000256" key="9">
    <source>
        <dbReference type="ARBA" id="ARBA00049563"/>
    </source>
</evidence>
<dbReference type="GO" id="GO:0005524">
    <property type="term" value="F:ATP binding"/>
    <property type="evidence" value="ECO:0007669"/>
    <property type="project" value="UniProtKB-UniRule"/>
</dbReference>
<keyword evidence="5 10" id="KW-0819">tRNA processing</keyword>
<dbReference type="EMBL" id="MFJU01000022">
    <property type="protein sequence ID" value="OGG36174.1"/>
    <property type="molecule type" value="Genomic_DNA"/>
</dbReference>
<feature type="binding site" evidence="10">
    <location>
        <begin position="9"/>
        <end position="16"/>
    </location>
    <ligand>
        <name>ATP</name>
        <dbReference type="ChEBI" id="CHEBI:30616"/>
    </ligand>
</feature>
<dbReference type="InterPro" id="IPR018022">
    <property type="entry name" value="IPT"/>
</dbReference>
<evidence type="ECO:0000313" key="12">
    <source>
        <dbReference type="Proteomes" id="UP000176228"/>
    </source>
</evidence>
<comment type="cofactor">
    <cofactor evidence="1 10">
        <name>Mg(2+)</name>
        <dbReference type="ChEBI" id="CHEBI:18420"/>
    </cofactor>
</comment>
<proteinExistence type="inferred from homology"/>
<evidence type="ECO:0000256" key="3">
    <source>
        <dbReference type="ARBA" id="ARBA00005842"/>
    </source>
</evidence>
<protein>
    <recommendedName>
        <fullName evidence="10">tRNA dimethylallyltransferase</fullName>
        <ecNumber evidence="10">2.5.1.75</ecNumber>
    </recommendedName>
    <alternativeName>
        <fullName evidence="10">Dimethylallyl diphosphate:tRNA dimethylallyltransferase</fullName>
        <shortName evidence="10">DMAPP:tRNA dimethylallyltransferase</shortName>
        <shortName evidence="10">DMATase</shortName>
    </alternativeName>
    <alternativeName>
        <fullName evidence="10">Isopentenyl-diphosphate:tRNA isopentenyltransferase</fullName>
        <shortName evidence="10">IPP transferase</shortName>
        <shortName evidence="10">IPPT</shortName>
        <shortName evidence="10">IPTase</shortName>
    </alternativeName>
</protein>
<dbReference type="EC" id="2.5.1.75" evidence="10"/>
<evidence type="ECO:0000256" key="6">
    <source>
        <dbReference type="ARBA" id="ARBA00022741"/>
    </source>
</evidence>
<evidence type="ECO:0000256" key="7">
    <source>
        <dbReference type="ARBA" id="ARBA00022840"/>
    </source>
</evidence>
<evidence type="ECO:0000313" key="11">
    <source>
        <dbReference type="EMBL" id="OGG36174.1"/>
    </source>
</evidence>
<name>A0A1F6BGW9_9BACT</name>
<comment type="function">
    <text evidence="2 10">Catalyzes the transfer of a dimethylallyl group onto the adenine at position 37 in tRNAs that read codons beginning with uridine, leading to the formation of N6-(dimethylallyl)adenosine (i(6)A).</text>
</comment>